<name>A0ABQ5YJR2_9NEIS</name>
<gene>
    <name evidence="1" type="ORF">GCM10007907_40470</name>
</gene>
<dbReference type="Gene3D" id="2.30.110.10">
    <property type="entry name" value="Electron Transport, Fmn-binding Protein, Chain A"/>
    <property type="match status" value="1"/>
</dbReference>
<dbReference type="InterPro" id="IPR024747">
    <property type="entry name" value="Pyridox_Oxase-rel"/>
</dbReference>
<dbReference type="RefSeq" id="WP_284198321.1">
    <property type="nucleotide sequence ID" value="NZ_BSOG01000007.1"/>
</dbReference>
<dbReference type="Proteomes" id="UP001156706">
    <property type="component" value="Unassembled WGS sequence"/>
</dbReference>
<accession>A0ABQ5YJR2</accession>
<comment type="caution">
    <text evidence="1">The sequence shown here is derived from an EMBL/GenBank/DDBJ whole genome shotgun (WGS) entry which is preliminary data.</text>
</comment>
<sequence>MSHFTPTDLTRVRRVAQRANYDQATVHAIVDHAWICHIAFSLDGQSHCIPTAHWRVGEAIHIHGSNGSRLLRALATGIPACVCITHLDGLVLARSAFNHSMNYRSAMVYGRFAPLTAAERSASLDAFMDKLEPGRRAQVRMPDANELAATTVLALPIIEAVAKIRQGPPEDDEADLSLPVWAGVWPLETRFGEPITHHASAALA</sequence>
<reference evidence="2" key="1">
    <citation type="journal article" date="2019" name="Int. J. Syst. Evol. Microbiol.">
        <title>The Global Catalogue of Microorganisms (GCM) 10K type strain sequencing project: providing services to taxonomists for standard genome sequencing and annotation.</title>
        <authorList>
            <consortium name="The Broad Institute Genomics Platform"/>
            <consortium name="The Broad Institute Genome Sequencing Center for Infectious Disease"/>
            <person name="Wu L."/>
            <person name="Ma J."/>
        </authorList>
    </citation>
    <scope>NUCLEOTIDE SEQUENCE [LARGE SCALE GENOMIC DNA]</scope>
    <source>
        <strain evidence="2">NBRC 110044</strain>
    </source>
</reference>
<dbReference type="PANTHER" id="PTHR34071:SF2">
    <property type="entry name" value="FLAVIN-NUCLEOTIDE-BINDING PROTEIN"/>
    <property type="match status" value="1"/>
</dbReference>
<dbReference type="InterPro" id="IPR012349">
    <property type="entry name" value="Split_barrel_FMN-bd"/>
</dbReference>
<evidence type="ECO:0008006" key="3">
    <source>
        <dbReference type="Google" id="ProtNLM"/>
    </source>
</evidence>
<protein>
    <recommendedName>
        <fullName evidence="3">Pyridoxamine 5'-phosphate oxidase family protein</fullName>
    </recommendedName>
</protein>
<keyword evidence="2" id="KW-1185">Reference proteome</keyword>
<organism evidence="1 2">
    <name type="scientific">Chitinimonas prasina</name>
    <dbReference type="NCBI Taxonomy" id="1434937"/>
    <lineage>
        <taxon>Bacteria</taxon>
        <taxon>Pseudomonadati</taxon>
        <taxon>Pseudomonadota</taxon>
        <taxon>Betaproteobacteria</taxon>
        <taxon>Neisseriales</taxon>
        <taxon>Chitinibacteraceae</taxon>
        <taxon>Chitinimonas</taxon>
    </lineage>
</organism>
<proteinExistence type="predicted"/>
<evidence type="ECO:0000313" key="1">
    <source>
        <dbReference type="EMBL" id="GLR15257.1"/>
    </source>
</evidence>
<dbReference type="Pfam" id="PF12900">
    <property type="entry name" value="Pyridox_ox_2"/>
    <property type="match status" value="1"/>
</dbReference>
<dbReference type="EMBL" id="BSOG01000007">
    <property type="protein sequence ID" value="GLR15257.1"/>
    <property type="molecule type" value="Genomic_DNA"/>
</dbReference>
<dbReference type="SUPFAM" id="SSF50475">
    <property type="entry name" value="FMN-binding split barrel"/>
    <property type="match status" value="1"/>
</dbReference>
<dbReference type="PANTHER" id="PTHR34071">
    <property type="entry name" value="5-NITROIMIDAZOLE ANTIBIOTICS RESISTANCE PROTEIN, NIMA-FAMILY-RELATED PROTEIN-RELATED"/>
    <property type="match status" value="1"/>
</dbReference>
<evidence type="ECO:0000313" key="2">
    <source>
        <dbReference type="Proteomes" id="UP001156706"/>
    </source>
</evidence>